<dbReference type="GO" id="GO:0042274">
    <property type="term" value="P:ribosomal small subunit biogenesis"/>
    <property type="evidence" value="ECO:0007669"/>
    <property type="project" value="UniProtKB-UniRule"/>
</dbReference>
<evidence type="ECO:0000256" key="8">
    <source>
        <dbReference type="ARBA" id="ARBA00022884"/>
    </source>
</evidence>
<dbReference type="GO" id="GO:0005525">
    <property type="term" value="F:GTP binding"/>
    <property type="evidence" value="ECO:0007669"/>
    <property type="project" value="UniProtKB-UniRule"/>
</dbReference>
<dbReference type="EMBL" id="OBDY01000014">
    <property type="protein sequence ID" value="SNY53627.1"/>
    <property type="molecule type" value="Genomic_DNA"/>
</dbReference>
<evidence type="ECO:0000256" key="6">
    <source>
        <dbReference type="ARBA" id="ARBA00022801"/>
    </source>
</evidence>
<evidence type="ECO:0000256" key="3">
    <source>
        <dbReference type="ARBA" id="ARBA00022723"/>
    </source>
</evidence>
<dbReference type="SUPFAM" id="SSF52540">
    <property type="entry name" value="P-loop containing nucleoside triphosphate hydrolases"/>
    <property type="match status" value="1"/>
</dbReference>
<evidence type="ECO:0000313" key="15">
    <source>
        <dbReference type="Proteomes" id="UP000219612"/>
    </source>
</evidence>
<feature type="compositionally biased region" description="Basic residues" evidence="11">
    <location>
        <begin position="333"/>
        <end position="342"/>
    </location>
</feature>
<dbReference type="EC" id="3.6.1.-" evidence="10"/>
<dbReference type="InterPro" id="IPR027417">
    <property type="entry name" value="P-loop_NTPase"/>
</dbReference>
<comment type="subunit">
    <text evidence="10">Monomer. Associates with 30S ribosomal subunit, binds 16S rRNA.</text>
</comment>
<evidence type="ECO:0000256" key="2">
    <source>
        <dbReference type="ARBA" id="ARBA00022517"/>
    </source>
</evidence>
<keyword evidence="3 10" id="KW-0479">Metal-binding</keyword>
<dbReference type="AlphaFoldDB" id="A0A285J161"/>
<dbReference type="PROSITE" id="PS51721">
    <property type="entry name" value="G_CP"/>
    <property type="match status" value="1"/>
</dbReference>
<dbReference type="PANTHER" id="PTHR32120:SF10">
    <property type="entry name" value="SMALL RIBOSOMAL SUBUNIT BIOGENESIS GTPASE RSGA"/>
    <property type="match status" value="1"/>
</dbReference>
<sequence>MNQLLDGLTSLGWASGTPLFFSGAERPGRVSVVHGPSIEVIWFPYDAEAETTLFELRRDLNLRPVAGDWIVIDGGEPVRVVPRRTSLSRPDPNERDIQVLAANIDTVMIVLPIDRGLNLKNLERLSVMVWDSGADPLIVLTKADATDDPGPMVDEAQAAAPGVPVVLTSAVDGRGLDELRSRMGAGTTTTMLGPSGVGKTSLLNALEGHAEPVREVRRDGQGRHTTTTRKLYRLGIGGVLLDLPGIRSLDLYASDAAVEETFTDIAALAEHCRFRDCAHDGDEGCAVEAAVAAGELPERRLHSWHAIRREMAYQSRRSDPAAMAAQRQEWKRITKASRKAGR</sequence>
<keyword evidence="1 10" id="KW-0963">Cytoplasm</keyword>
<feature type="binding site" evidence="10">
    <location>
        <begin position="141"/>
        <end position="144"/>
    </location>
    <ligand>
        <name>GTP</name>
        <dbReference type="ChEBI" id="CHEBI:37565"/>
    </ligand>
</feature>
<dbReference type="InterPro" id="IPR030378">
    <property type="entry name" value="G_CP_dom"/>
</dbReference>
<comment type="function">
    <text evidence="10">One of several proteins that assist in the late maturation steps of the functional core of the 30S ribosomal subunit. Helps release RbfA from mature subunits. May play a role in the assembly of ribosomal proteins into the subunit. Circularly permuted GTPase that catalyzes slow GTP hydrolysis, GTPase activity is stimulated by the 30S ribosomal subunit.</text>
</comment>
<feature type="binding site" evidence="10">
    <location>
        <position position="272"/>
    </location>
    <ligand>
        <name>Zn(2+)</name>
        <dbReference type="ChEBI" id="CHEBI:29105"/>
    </ligand>
</feature>
<keyword evidence="2 10" id="KW-0690">Ribosome biogenesis</keyword>
<gene>
    <name evidence="10" type="primary">rsgA</name>
    <name evidence="14" type="ORF">SAMN05421748_11499</name>
</gene>
<dbReference type="GO" id="GO:0003924">
    <property type="term" value="F:GTPase activity"/>
    <property type="evidence" value="ECO:0007669"/>
    <property type="project" value="UniProtKB-UniRule"/>
</dbReference>
<evidence type="ECO:0000259" key="13">
    <source>
        <dbReference type="PROSITE" id="PS51721"/>
    </source>
</evidence>
<dbReference type="Proteomes" id="UP000219612">
    <property type="component" value="Unassembled WGS sequence"/>
</dbReference>
<dbReference type="Pfam" id="PF03193">
    <property type="entry name" value="RsgA_GTPase"/>
    <property type="match status" value="1"/>
</dbReference>
<feature type="binding site" evidence="10">
    <location>
        <position position="285"/>
    </location>
    <ligand>
        <name>Zn(2+)</name>
        <dbReference type="ChEBI" id="CHEBI:29105"/>
    </ligand>
</feature>
<evidence type="ECO:0000256" key="11">
    <source>
        <dbReference type="SAM" id="MobiDB-lite"/>
    </source>
</evidence>
<organism evidence="14 15">
    <name type="scientific">Paractinoplanes atraurantiacus</name>
    <dbReference type="NCBI Taxonomy" id="1036182"/>
    <lineage>
        <taxon>Bacteria</taxon>
        <taxon>Bacillati</taxon>
        <taxon>Actinomycetota</taxon>
        <taxon>Actinomycetes</taxon>
        <taxon>Micromonosporales</taxon>
        <taxon>Micromonosporaceae</taxon>
        <taxon>Paractinoplanes</taxon>
    </lineage>
</organism>
<accession>A0A285J161</accession>
<dbReference type="GO" id="GO:0046872">
    <property type="term" value="F:metal ion binding"/>
    <property type="evidence" value="ECO:0007669"/>
    <property type="project" value="UniProtKB-KW"/>
</dbReference>
<evidence type="ECO:0000256" key="4">
    <source>
        <dbReference type="ARBA" id="ARBA00022730"/>
    </source>
</evidence>
<evidence type="ECO:0000259" key="12">
    <source>
        <dbReference type="PROSITE" id="PS50936"/>
    </source>
</evidence>
<proteinExistence type="inferred from homology"/>
<dbReference type="GO" id="GO:0019843">
    <property type="term" value="F:rRNA binding"/>
    <property type="evidence" value="ECO:0007669"/>
    <property type="project" value="UniProtKB-KW"/>
</dbReference>
<dbReference type="RefSeq" id="WP_097323186.1">
    <property type="nucleotide sequence ID" value="NZ_OBDY01000014.1"/>
</dbReference>
<dbReference type="InterPro" id="IPR004881">
    <property type="entry name" value="Ribosome_biogen_GTPase_RsgA"/>
</dbReference>
<dbReference type="NCBIfam" id="TIGR00157">
    <property type="entry name" value="ribosome small subunit-dependent GTPase A"/>
    <property type="match status" value="1"/>
</dbReference>
<comment type="similarity">
    <text evidence="10">Belongs to the TRAFAC class YlqF/YawG GTPase family. RsgA subfamily.</text>
</comment>
<dbReference type="InterPro" id="IPR010914">
    <property type="entry name" value="RsgA_GTPase_dom"/>
</dbReference>
<dbReference type="Gene3D" id="3.40.50.300">
    <property type="entry name" value="P-loop containing nucleotide triphosphate hydrolases"/>
    <property type="match status" value="1"/>
</dbReference>
<keyword evidence="8 10" id="KW-0694">RNA-binding</keyword>
<feature type="binding site" evidence="10">
    <location>
        <begin position="193"/>
        <end position="201"/>
    </location>
    <ligand>
        <name>GTP</name>
        <dbReference type="ChEBI" id="CHEBI:37565"/>
    </ligand>
</feature>
<comment type="subcellular location">
    <subcellularLocation>
        <location evidence="10">Cytoplasm</location>
    </subcellularLocation>
</comment>
<evidence type="ECO:0000256" key="7">
    <source>
        <dbReference type="ARBA" id="ARBA00022833"/>
    </source>
</evidence>
<dbReference type="HAMAP" id="MF_01820">
    <property type="entry name" value="GTPase_RsgA"/>
    <property type="match status" value="1"/>
</dbReference>
<keyword evidence="7 10" id="KW-0862">Zinc</keyword>
<feature type="region of interest" description="Disordered" evidence="11">
    <location>
        <begin position="316"/>
        <end position="342"/>
    </location>
</feature>
<keyword evidence="9 10" id="KW-0342">GTP-binding</keyword>
<feature type="domain" description="CP-type G" evidence="13">
    <location>
        <begin position="93"/>
        <end position="249"/>
    </location>
</feature>
<comment type="cofactor">
    <cofactor evidence="10">
        <name>Zn(2+)</name>
        <dbReference type="ChEBI" id="CHEBI:29105"/>
    </cofactor>
    <text evidence="10">Binds 1 zinc ion per subunit.</text>
</comment>
<dbReference type="PANTHER" id="PTHR32120">
    <property type="entry name" value="SMALL RIBOSOMAL SUBUNIT BIOGENESIS GTPASE RSGA"/>
    <property type="match status" value="1"/>
</dbReference>
<keyword evidence="5 10" id="KW-0547">Nucleotide-binding</keyword>
<reference evidence="14 15" key="1">
    <citation type="submission" date="2017-09" db="EMBL/GenBank/DDBJ databases">
        <authorList>
            <person name="Ehlers B."/>
            <person name="Leendertz F.H."/>
        </authorList>
    </citation>
    <scope>NUCLEOTIDE SEQUENCE [LARGE SCALE GENOMIC DNA]</scope>
    <source>
        <strain evidence="14 15">CGMCC 4.6857</strain>
    </source>
</reference>
<dbReference type="Gene3D" id="1.10.40.50">
    <property type="entry name" value="Probable gtpase engc, domain 3"/>
    <property type="match status" value="1"/>
</dbReference>
<dbReference type="OrthoDB" id="9809485at2"/>
<evidence type="ECO:0000256" key="1">
    <source>
        <dbReference type="ARBA" id="ARBA00022490"/>
    </source>
</evidence>
<keyword evidence="6 10" id="KW-0378">Hydrolase</keyword>
<feature type="binding site" evidence="10">
    <location>
        <position position="279"/>
    </location>
    <ligand>
        <name>Zn(2+)</name>
        <dbReference type="ChEBI" id="CHEBI:29105"/>
    </ligand>
</feature>
<dbReference type="PROSITE" id="PS50936">
    <property type="entry name" value="ENGC_GTPASE"/>
    <property type="match status" value="1"/>
</dbReference>
<dbReference type="CDD" id="cd01854">
    <property type="entry name" value="YjeQ_EngC"/>
    <property type="match status" value="1"/>
</dbReference>
<dbReference type="GO" id="GO:0005737">
    <property type="term" value="C:cytoplasm"/>
    <property type="evidence" value="ECO:0007669"/>
    <property type="project" value="UniProtKB-SubCell"/>
</dbReference>
<feature type="binding site" evidence="10">
    <location>
        <position position="277"/>
    </location>
    <ligand>
        <name>Zn(2+)</name>
        <dbReference type="ChEBI" id="CHEBI:29105"/>
    </ligand>
</feature>
<evidence type="ECO:0000256" key="10">
    <source>
        <dbReference type="HAMAP-Rule" id="MF_01820"/>
    </source>
</evidence>
<name>A0A285J161_9ACTN</name>
<protein>
    <recommendedName>
        <fullName evidence="10">Small ribosomal subunit biogenesis GTPase RsgA</fullName>
        <ecNumber evidence="10">3.6.1.-</ecNumber>
    </recommendedName>
</protein>
<keyword evidence="15" id="KW-1185">Reference proteome</keyword>
<evidence type="ECO:0000256" key="9">
    <source>
        <dbReference type="ARBA" id="ARBA00023134"/>
    </source>
</evidence>
<feature type="domain" description="EngC GTPase" evidence="12">
    <location>
        <begin position="102"/>
        <end position="247"/>
    </location>
</feature>
<evidence type="ECO:0000256" key="5">
    <source>
        <dbReference type="ARBA" id="ARBA00022741"/>
    </source>
</evidence>
<keyword evidence="4 10" id="KW-0699">rRNA-binding</keyword>
<evidence type="ECO:0000313" key="14">
    <source>
        <dbReference type="EMBL" id="SNY53627.1"/>
    </source>
</evidence>